<dbReference type="InterPro" id="IPR050563">
    <property type="entry name" value="4-hydroxybenzoyl-CoA_TE"/>
</dbReference>
<dbReference type="RefSeq" id="WP_181496912.1">
    <property type="nucleotide sequence ID" value="NZ_CP032152.1"/>
</dbReference>
<dbReference type="Pfam" id="PF13279">
    <property type="entry name" value="4HBT_2"/>
    <property type="match status" value="1"/>
</dbReference>
<evidence type="ECO:0000256" key="2">
    <source>
        <dbReference type="HAMAP-Rule" id="MF_02101"/>
    </source>
</evidence>
<comment type="similarity">
    <text evidence="2">Belongs to the 4-hydroxybenzoyl-CoA thioesterase family. DHNA-CoA hydrolase subfamily.</text>
</comment>
<dbReference type="HAMAP" id="MF_02101">
    <property type="entry name" value="DHNA_CoA_hydrolase"/>
    <property type="match status" value="1"/>
</dbReference>
<proteinExistence type="inferred from homology"/>
<dbReference type="InterPro" id="IPR006684">
    <property type="entry name" value="YbgC/YbaW"/>
</dbReference>
<dbReference type="PANTHER" id="PTHR31793:SF37">
    <property type="entry name" value="ACYL-COA THIOESTER HYDROLASE YBGC"/>
    <property type="match status" value="1"/>
</dbReference>
<keyword evidence="1 2" id="KW-0378">Hydrolase</keyword>
<dbReference type="AlphaFoldDB" id="A0A3B7MBW2"/>
<dbReference type="SUPFAM" id="SSF54637">
    <property type="entry name" value="Thioesterase/thiol ester dehydrase-isomerase"/>
    <property type="match status" value="1"/>
</dbReference>
<comment type="pathway">
    <text evidence="2">Quinol/quinone metabolism; 1,4-dihydroxy-2-naphthoate biosynthesis; 1,4-dihydroxy-2-naphthoate from chorismate: step 7/7.</text>
</comment>
<dbReference type="GO" id="GO:0061522">
    <property type="term" value="F:1,4-dihydroxy-2-naphthoyl-CoA thioesterase activity"/>
    <property type="evidence" value="ECO:0007669"/>
    <property type="project" value="UniProtKB-EC"/>
</dbReference>
<protein>
    <recommendedName>
        <fullName evidence="2">1,4-dihydroxy-2-naphthoyl-CoA hydrolase</fullName>
        <shortName evidence="2">DHNA-CoA hydrolase</shortName>
        <ecNumber evidence="2">3.1.2.28</ecNumber>
    </recommendedName>
    <alternativeName>
        <fullName evidence="2">DHNA-CoA thioesterase</fullName>
    </alternativeName>
</protein>
<organism evidence="3 4">
    <name type="scientific">Thermosynechococcus sichuanensis E542</name>
    <dbReference type="NCBI Taxonomy" id="2016101"/>
    <lineage>
        <taxon>Bacteria</taxon>
        <taxon>Bacillati</taxon>
        <taxon>Cyanobacteriota</taxon>
        <taxon>Cyanophyceae</taxon>
        <taxon>Acaryochloridales</taxon>
        <taxon>Thermosynechococcaceae</taxon>
        <taxon>Thermosynechococcus</taxon>
        <taxon>Thermosynechococcus sichuanensis</taxon>
    </lineage>
</organism>
<comment type="catalytic activity">
    <reaction evidence="2">
        <text>1,4-dihydroxy-2-naphthoyl-CoA + H2O = 1,4-dihydroxy-2-naphthoate + CoA + H(+)</text>
        <dbReference type="Rhea" id="RHEA:26309"/>
        <dbReference type="ChEBI" id="CHEBI:11173"/>
        <dbReference type="ChEBI" id="CHEBI:15377"/>
        <dbReference type="ChEBI" id="CHEBI:15378"/>
        <dbReference type="ChEBI" id="CHEBI:57287"/>
        <dbReference type="ChEBI" id="CHEBI:58897"/>
        <dbReference type="EC" id="3.1.2.28"/>
    </reaction>
</comment>
<feature type="active site" evidence="2">
    <location>
        <position position="19"/>
    </location>
</feature>
<dbReference type="UniPathway" id="UPA01057">
    <property type="reaction ID" value="UER01033"/>
</dbReference>
<dbReference type="Gene3D" id="3.10.129.10">
    <property type="entry name" value="Hotdog Thioesterase"/>
    <property type="match status" value="1"/>
</dbReference>
<gene>
    <name evidence="3" type="ORF">D3A95_08560</name>
</gene>
<dbReference type="CDD" id="cd00586">
    <property type="entry name" value="4HBT"/>
    <property type="match status" value="1"/>
</dbReference>
<sequence>MNTPPLRDYERTVHFADTDAAGVVYFAHLLRFCHEAYEEALAQLGVDLRQFFSNAGLMVPITEAQVRFLQPLYCGDRLRVTIDPQRLDSSRFQLTYTLYNARGDRVAIAHTQHICLQEQQRVPIPEPLSRWVKSAPEDASDRED</sequence>
<dbReference type="PIRSF" id="PIRSF003230">
    <property type="entry name" value="YbgC"/>
    <property type="match status" value="1"/>
</dbReference>
<name>A0A3B7MBW2_9CYAN</name>
<reference evidence="4" key="1">
    <citation type="submission" date="2018-09" db="EMBL/GenBank/DDBJ databases">
        <title>Complete genome sequence of thermophilic cyanobacteria strain Thermosynechococcus elongatus PKUAC-SCTE542.</title>
        <authorList>
            <person name="Liang Y."/>
            <person name="Tang J."/>
            <person name="Daroch M."/>
        </authorList>
    </citation>
    <scope>NUCLEOTIDE SEQUENCE [LARGE SCALE GENOMIC DNA]</scope>
    <source>
        <strain evidence="4">E542</strain>
    </source>
</reference>
<dbReference type="InterPro" id="IPR029069">
    <property type="entry name" value="HotDog_dom_sf"/>
</dbReference>
<keyword evidence="4" id="KW-1185">Reference proteome</keyword>
<accession>A0A3B7MBW2</accession>
<comment type="function">
    <text evidence="2">Catalyzes the hydrolysis of 1,4-dihydroxy-2-naphthoyl-CoA (DHNA-CoA) to 1,4-dihydroxy-2-naphthoate (DHNA), a reaction involved in phylloquinone (vitamin K1) biosynthesis.</text>
</comment>
<dbReference type="GO" id="GO:0047617">
    <property type="term" value="F:fatty acyl-CoA hydrolase activity"/>
    <property type="evidence" value="ECO:0007669"/>
    <property type="project" value="TreeGrafter"/>
</dbReference>
<dbReference type="EMBL" id="CP032152">
    <property type="protein sequence ID" value="AXY68133.1"/>
    <property type="molecule type" value="Genomic_DNA"/>
</dbReference>
<evidence type="ECO:0000313" key="4">
    <source>
        <dbReference type="Proteomes" id="UP000261812"/>
    </source>
</evidence>
<evidence type="ECO:0000256" key="1">
    <source>
        <dbReference type="ARBA" id="ARBA00022801"/>
    </source>
</evidence>
<evidence type="ECO:0000313" key="3">
    <source>
        <dbReference type="EMBL" id="AXY68133.1"/>
    </source>
</evidence>
<dbReference type="UniPathway" id="UPA00995"/>
<dbReference type="KEGG" id="tsq:D3A95_08560"/>
<dbReference type="PANTHER" id="PTHR31793">
    <property type="entry name" value="4-HYDROXYBENZOYL-COA THIOESTERASE FAMILY MEMBER"/>
    <property type="match status" value="1"/>
</dbReference>
<dbReference type="GO" id="GO:0042372">
    <property type="term" value="P:phylloquinone biosynthetic process"/>
    <property type="evidence" value="ECO:0007669"/>
    <property type="project" value="UniProtKB-UniRule"/>
</dbReference>
<comment type="pathway">
    <text evidence="2">Cofactor biosynthesis; phylloquinone biosynthesis.</text>
</comment>
<dbReference type="InterPro" id="IPR022829">
    <property type="entry name" value="DHNA_CoA_hydrolase"/>
</dbReference>
<dbReference type="Proteomes" id="UP000261812">
    <property type="component" value="Chromosome"/>
</dbReference>
<dbReference type="EC" id="3.1.2.28" evidence="2"/>